<comment type="similarity">
    <text evidence="3">Belongs to the wax synthase family.</text>
</comment>
<evidence type="ECO:0000256" key="1">
    <source>
        <dbReference type="ARBA" id="ARBA00004141"/>
    </source>
</evidence>
<dbReference type="PANTHER" id="PTHR31595:SF57">
    <property type="entry name" value="OS04G0481900 PROTEIN"/>
    <property type="match status" value="1"/>
</dbReference>
<feature type="domain" description="Wax synthase" evidence="8">
    <location>
        <begin position="297"/>
        <end position="384"/>
    </location>
</feature>
<dbReference type="GO" id="GO:0016020">
    <property type="term" value="C:membrane"/>
    <property type="evidence" value="ECO:0007669"/>
    <property type="project" value="UniProtKB-SubCell"/>
</dbReference>
<dbReference type="AlphaFoldDB" id="A0A8H3IQN6"/>
<dbReference type="Proteomes" id="UP000664203">
    <property type="component" value="Unassembled WGS sequence"/>
</dbReference>
<sequence>MAILPNLSTLLPPPRSDLKPLLGTTPLTPLPALAPPLIYYLALLLLPPFPNTSSEPTAPVIPPLRNSLALLSGLLFFRLPLEYHVPFSVGLTYQLALVGLYGGCRVLDAFFISPYLFGHIPKRVKYHHAPRRTLAPSSTVRADAKSYFSLHFLTPGEGEAVTETATTDQGWPRGWKDRMSWALELEISMRGAGFTWSSADVRHTLSTWRPSIRDRAHSILVHVLPVLTLSWAVVRDIYSLHLANGEPFDDLPIGLQLVLTAALGAFLMSAFSLGHSTFAIMLAPLAPHPLSYFPPLYTARVWELKSVRGFWSYGWHRLFSRLFLVYGVWPGEWLERKLTGKSDEKEADIGKVLGGFVSSAFVHSFAAHTVMGGWDGAFGEAWFFAGNGVAVVVEEGVRMTVARYRGRHGGEGKDESSLERWYDGVIGRIWWVCVLLYTGRNFARGWVRAGLVREMAGL</sequence>
<gene>
    <name evidence="9" type="ORF">ALECFALPRED_002077</name>
</gene>
<comment type="caution">
    <text evidence="9">The sequence shown here is derived from an EMBL/GenBank/DDBJ whole genome shotgun (WGS) entry which is preliminary data.</text>
</comment>
<dbReference type="Pfam" id="PF13813">
    <property type="entry name" value="MBOAT_2"/>
    <property type="match status" value="1"/>
</dbReference>
<keyword evidence="10" id="KW-1185">Reference proteome</keyword>
<organism evidence="9 10">
    <name type="scientific">Alectoria fallacina</name>
    <dbReference type="NCBI Taxonomy" id="1903189"/>
    <lineage>
        <taxon>Eukaryota</taxon>
        <taxon>Fungi</taxon>
        <taxon>Dikarya</taxon>
        <taxon>Ascomycota</taxon>
        <taxon>Pezizomycotina</taxon>
        <taxon>Lecanoromycetes</taxon>
        <taxon>OSLEUM clade</taxon>
        <taxon>Lecanoromycetidae</taxon>
        <taxon>Lecanorales</taxon>
        <taxon>Lecanorineae</taxon>
        <taxon>Parmeliaceae</taxon>
        <taxon>Alectoria</taxon>
    </lineage>
</organism>
<dbReference type="PANTHER" id="PTHR31595">
    <property type="entry name" value="LONG-CHAIN-ALCOHOL O-FATTY-ACYLTRANSFERASE 3-RELATED"/>
    <property type="match status" value="1"/>
</dbReference>
<evidence type="ECO:0000256" key="4">
    <source>
        <dbReference type="ARBA" id="ARBA00022679"/>
    </source>
</evidence>
<comment type="subcellular location">
    <subcellularLocation>
        <location evidence="1">Membrane</location>
        <topology evidence="1">Multi-pass membrane protein</topology>
    </subcellularLocation>
</comment>
<keyword evidence="6" id="KW-1133">Transmembrane helix</keyword>
<dbReference type="GO" id="GO:0006629">
    <property type="term" value="P:lipid metabolic process"/>
    <property type="evidence" value="ECO:0007669"/>
    <property type="project" value="InterPro"/>
</dbReference>
<evidence type="ECO:0000256" key="6">
    <source>
        <dbReference type="ARBA" id="ARBA00022989"/>
    </source>
</evidence>
<dbReference type="InterPro" id="IPR032805">
    <property type="entry name" value="Wax_synthase_dom"/>
</dbReference>
<evidence type="ECO:0000256" key="7">
    <source>
        <dbReference type="ARBA" id="ARBA00023136"/>
    </source>
</evidence>
<reference evidence="9" key="1">
    <citation type="submission" date="2021-03" db="EMBL/GenBank/DDBJ databases">
        <authorList>
            <person name="Tagirdzhanova G."/>
        </authorList>
    </citation>
    <scope>NUCLEOTIDE SEQUENCE</scope>
</reference>
<comment type="pathway">
    <text evidence="2">Secondary metabolite biosynthesis.</text>
</comment>
<name>A0A8H3IQN6_9LECA</name>
<keyword evidence="4" id="KW-0808">Transferase</keyword>
<accession>A0A8H3IQN6</accession>
<keyword evidence="7" id="KW-0472">Membrane</keyword>
<evidence type="ECO:0000256" key="2">
    <source>
        <dbReference type="ARBA" id="ARBA00005179"/>
    </source>
</evidence>
<protein>
    <recommendedName>
        <fullName evidence="8">Wax synthase domain-containing protein</fullName>
    </recommendedName>
</protein>
<dbReference type="InterPro" id="IPR044851">
    <property type="entry name" value="Wax_synthase"/>
</dbReference>
<dbReference type="GO" id="GO:0008374">
    <property type="term" value="F:O-acyltransferase activity"/>
    <property type="evidence" value="ECO:0007669"/>
    <property type="project" value="InterPro"/>
</dbReference>
<proteinExistence type="inferred from homology"/>
<evidence type="ECO:0000313" key="10">
    <source>
        <dbReference type="Proteomes" id="UP000664203"/>
    </source>
</evidence>
<dbReference type="OrthoDB" id="1077582at2759"/>
<evidence type="ECO:0000259" key="8">
    <source>
        <dbReference type="Pfam" id="PF13813"/>
    </source>
</evidence>
<dbReference type="EMBL" id="CAJPDR010000155">
    <property type="protein sequence ID" value="CAF9922404.1"/>
    <property type="molecule type" value="Genomic_DNA"/>
</dbReference>
<keyword evidence="5" id="KW-0812">Transmembrane</keyword>
<evidence type="ECO:0000313" key="9">
    <source>
        <dbReference type="EMBL" id="CAF9922404.1"/>
    </source>
</evidence>
<evidence type="ECO:0000256" key="3">
    <source>
        <dbReference type="ARBA" id="ARBA00007282"/>
    </source>
</evidence>
<evidence type="ECO:0000256" key="5">
    <source>
        <dbReference type="ARBA" id="ARBA00022692"/>
    </source>
</evidence>